<dbReference type="InterPro" id="IPR001806">
    <property type="entry name" value="Small_GTPase"/>
</dbReference>
<dbReference type="Gene3D" id="3.40.50.300">
    <property type="entry name" value="P-loop containing nucleotide triphosphate hydrolases"/>
    <property type="match status" value="1"/>
</dbReference>
<dbReference type="InterPro" id="IPR005225">
    <property type="entry name" value="Small_GTP-bd"/>
</dbReference>
<name>A0A9P7GZ36_9HYPO</name>
<proteinExistence type="predicted"/>
<dbReference type="SMART" id="SM00173">
    <property type="entry name" value="RAS"/>
    <property type="match status" value="1"/>
</dbReference>
<evidence type="ECO:0000313" key="5">
    <source>
        <dbReference type="Proteomes" id="UP000782241"/>
    </source>
</evidence>
<evidence type="ECO:0000256" key="3">
    <source>
        <dbReference type="ARBA" id="ARBA00023134"/>
    </source>
</evidence>
<dbReference type="AlphaFoldDB" id="A0A9P7GZ36"/>
<evidence type="ECO:0000256" key="1">
    <source>
        <dbReference type="ARBA" id="ARBA00022481"/>
    </source>
</evidence>
<dbReference type="PANTHER" id="PTHR24072">
    <property type="entry name" value="RHO FAMILY GTPASE"/>
    <property type="match status" value="1"/>
</dbReference>
<dbReference type="GO" id="GO:0005525">
    <property type="term" value="F:GTP binding"/>
    <property type="evidence" value="ECO:0007669"/>
    <property type="project" value="UniProtKB-KW"/>
</dbReference>
<gene>
    <name evidence="4" type="ORF">KAF25_001620</name>
</gene>
<dbReference type="InterPro" id="IPR027417">
    <property type="entry name" value="P-loop_NTPase"/>
</dbReference>
<dbReference type="PROSITE" id="PS51421">
    <property type="entry name" value="RAS"/>
    <property type="match status" value="1"/>
</dbReference>
<keyword evidence="1" id="KW-0488">Methylation</keyword>
<organism evidence="4 5">
    <name type="scientific">Fusarium avenaceum</name>
    <dbReference type="NCBI Taxonomy" id="40199"/>
    <lineage>
        <taxon>Eukaryota</taxon>
        <taxon>Fungi</taxon>
        <taxon>Dikarya</taxon>
        <taxon>Ascomycota</taxon>
        <taxon>Pezizomycotina</taxon>
        <taxon>Sordariomycetes</taxon>
        <taxon>Hypocreomycetidae</taxon>
        <taxon>Hypocreales</taxon>
        <taxon>Nectriaceae</taxon>
        <taxon>Fusarium</taxon>
        <taxon>Fusarium tricinctum species complex</taxon>
    </lineage>
</organism>
<keyword evidence="5" id="KW-1185">Reference proteome</keyword>
<dbReference type="GO" id="GO:0003924">
    <property type="term" value="F:GTPase activity"/>
    <property type="evidence" value="ECO:0007669"/>
    <property type="project" value="InterPro"/>
</dbReference>
<keyword evidence="3" id="KW-0342">GTP-binding</keyword>
<dbReference type="GO" id="GO:0007264">
    <property type="term" value="P:small GTPase-mediated signal transduction"/>
    <property type="evidence" value="ECO:0007669"/>
    <property type="project" value="InterPro"/>
</dbReference>
<keyword evidence="2" id="KW-0547">Nucleotide-binding</keyword>
<dbReference type="SMART" id="SM00174">
    <property type="entry name" value="RHO"/>
    <property type="match status" value="1"/>
</dbReference>
<evidence type="ECO:0000313" key="4">
    <source>
        <dbReference type="EMBL" id="KAG5656050.1"/>
    </source>
</evidence>
<evidence type="ECO:0000256" key="2">
    <source>
        <dbReference type="ARBA" id="ARBA00022741"/>
    </source>
</evidence>
<dbReference type="NCBIfam" id="TIGR00231">
    <property type="entry name" value="small_GTP"/>
    <property type="match status" value="1"/>
</dbReference>
<dbReference type="Proteomes" id="UP000782241">
    <property type="component" value="Unassembled WGS sequence"/>
</dbReference>
<dbReference type="PRINTS" id="PR00449">
    <property type="entry name" value="RASTRNSFRMNG"/>
</dbReference>
<protein>
    <recommendedName>
        <fullName evidence="6">GTP-binding protein rho2</fullName>
    </recommendedName>
</protein>
<dbReference type="SMART" id="SM00175">
    <property type="entry name" value="RAB"/>
    <property type="match status" value="1"/>
</dbReference>
<dbReference type="PROSITE" id="PS51419">
    <property type="entry name" value="RAB"/>
    <property type="match status" value="1"/>
</dbReference>
<dbReference type="SUPFAM" id="SSF52540">
    <property type="entry name" value="P-loop containing nucleoside triphosphate hydrolases"/>
    <property type="match status" value="1"/>
</dbReference>
<sequence length="162" mass="18091">MLVPTIFDKYVADCMMDGKSIQLSLWDISDQADYEQLRMVSYSRTHVVLVAFSVDSVDSLESVKAKWMREVHDSCPGAPTILVGLKTDLRENRVLRQEIQSSPLQFVTTQEGKEYARELGAICYVECSALTGQGIDNVFELAVRATLVKSEEKQGKSCCVVC</sequence>
<dbReference type="EMBL" id="JAGPUO010000024">
    <property type="protein sequence ID" value="KAG5656050.1"/>
    <property type="molecule type" value="Genomic_DNA"/>
</dbReference>
<reference evidence="4" key="1">
    <citation type="submission" date="2021-04" db="EMBL/GenBank/DDBJ databases">
        <title>Draft genome of Fusarium avenaceum strain F156N33, isolated from an atmospheric sample in Virginia.</title>
        <authorList>
            <person name="Yang S."/>
            <person name="Vinatzer B.A."/>
            <person name="Coleman J."/>
        </authorList>
    </citation>
    <scope>NUCLEOTIDE SEQUENCE</scope>
    <source>
        <strain evidence="4">F156N33</strain>
    </source>
</reference>
<comment type="caution">
    <text evidence="4">The sequence shown here is derived from an EMBL/GenBank/DDBJ whole genome shotgun (WGS) entry which is preliminary data.</text>
</comment>
<dbReference type="PROSITE" id="PS51420">
    <property type="entry name" value="RHO"/>
    <property type="match status" value="1"/>
</dbReference>
<accession>A0A9P7GZ36</accession>
<dbReference type="InterPro" id="IPR003578">
    <property type="entry name" value="Small_GTPase_Rho"/>
</dbReference>
<dbReference type="Pfam" id="PF00071">
    <property type="entry name" value="Ras"/>
    <property type="match status" value="1"/>
</dbReference>
<evidence type="ECO:0008006" key="6">
    <source>
        <dbReference type="Google" id="ProtNLM"/>
    </source>
</evidence>